<keyword evidence="1" id="KW-0812">Transmembrane</keyword>
<feature type="transmembrane region" description="Helical" evidence="1">
    <location>
        <begin position="192"/>
        <end position="218"/>
    </location>
</feature>
<reference evidence="2" key="1">
    <citation type="submission" date="2007-07" db="EMBL/GenBank/DDBJ databases">
        <title>PCAP assembly of the Caenorhabditis remanei genome.</title>
        <authorList>
            <consortium name="The Caenorhabditis remanei Sequencing Consortium"/>
            <person name="Wilson R.K."/>
        </authorList>
    </citation>
    <scope>NUCLEOTIDE SEQUENCE [LARGE SCALE GENOMIC DNA]</scope>
    <source>
        <strain evidence="2">PB4641</strain>
    </source>
</reference>
<keyword evidence="1" id="KW-0472">Membrane</keyword>
<name>E3LIA2_CAERE</name>
<evidence type="ECO:0000256" key="1">
    <source>
        <dbReference type="SAM" id="Phobius"/>
    </source>
</evidence>
<dbReference type="Proteomes" id="UP000008281">
    <property type="component" value="Unassembled WGS sequence"/>
</dbReference>
<dbReference type="EMBL" id="DS268409">
    <property type="protein sequence ID" value="EFO95570.1"/>
    <property type="molecule type" value="Genomic_DNA"/>
</dbReference>
<accession>E3LIA2</accession>
<dbReference type="OMA" id="VAMFFES"/>
<organism evidence="3">
    <name type="scientific">Caenorhabditis remanei</name>
    <name type="common">Caenorhabditis vulgaris</name>
    <dbReference type="NCBI Taxonomy" id="31234"/>
    <lineage>
        <taxon>Eukaryota</taxon>
        <taxon>Metazoa</taxon>
        <taxon>Ecdysozoa</taxon>
        <taxon>Nematoda</taxon>
        <taxon>Chromadorea</taxon>
        <taxon>Rhabditida</taxon>
        <taxon>Rhabditina</taxon>
        <taxon>Rhabditomorpha</taxon>
        <taxon>Rhabditoidea</taxon>
        <taxon>Rhabditidae</taxon>
        <taxon>Peloderinae</taxon>
        <taxon>Caenorhabditis</taxon>
    </lineage>
</organism>
<feature type="transmembrane region" description="Helical" evidence="1">
    <location>
        <begin position="265"/>
        <end position="286"/>
    </location>
</feature>
<proteinExistence type="predicted"/>
<dbReference type="HOGENOM" id="CLU_071134_0_0_1"/>
<protein>
    <recommendedName>
        <fullName evidence="4">G-protein coupled receptors family 1 profile domain-containing protein</fullName>
    </recommendedName>
</protein>
<feature type="transmembrane region" description="Helical" evidence="1">
    <location>
        <begin position="20"/>
        <end position="40"/>
    </location>
</feature>
<dbReference type="AlphaFoldDB" id="E3LIA2"/>
<feature type="transmembrane region" description="Helical" evidence="1">
    <location>
        <begin position="103"/>
        <end position="122"/>
    </location>
</feature>
<evidence type="ECO:0000313" key="2">
    <source>
        <dbReference type="EMBL" id="EFO95570.1"/>
    </source>
</evidence>
<gene>
    <name evidence="2" type="ORF">CRE_08918</name>
</gene>
<keyword evidence="1" id="KW-1133">Transmembrane helix</keyword>
<dbReference type="InParanoid" id="E3LIA2"/>
<evidence type="ECO:0008006" key="4">
    <source>
        <dbReference type="Google" id="ProtNLM"/>
    </source>
</evidence>
<keyword evidence="3" id="KW-1185">Reference proteome</keyword>
<feature type="transmembrane region" description="Helical" evidence="1">
    <location>
        <begin position="52"/>
        <end position="70"/>
    </location>
</feature>
<dbReference type="PANTHER" id="PTHR46709">
    <property type="entry name" value="PROTEIN CBG23488-RELATED"/>
    <property type="match status" value="1"/>
</dbReference>
<evidence type="ECO:0000313" key="3">
    <source>
        <dbReference type="Proteomes" id="UP000008281"/>
    </source>
</evidence>
<sequence length="346" mass="40134">MAAEYNWTEIRNKCPEYVPSYSNVTYGIVAMVGVVLNCLLIAQFKKQLNGSVFLFALAFTDAFYCLLYLYNYPIKSVAMFFESDLFAEVHLSIQYYIKPMEKFVGIFVPLLMMYIFHEKFLWTCTSKIRQRYSFLTVNRKKSTLTAVTAAYGIVGAVLSTWNLEITNTGFCDVTVVVFPSESRYIDFLQNGIVFFVLTMTYILTFPFTLLVIVGVIFFKEQEESEDGIEMENVEDDAKLIKLVLKCISFQTLNVFRTNSRLRKSIVCMLIVYFLYFLRGVVSNFFIHIRGSDIYGKNVFLRNERSWYYDFMNVLISGSRIVLYHVFCQEGLIVDYPPNAIQTPQTV</sequence>
<feature type="transmembrane region" description="Helical" evidence="1">
    <location>
        <begin position="143"/>
        <end position="161"/>
    </location>
</feature>
<dbReference type="OrthoDB" id="5783916at2759"/>